<proteinExistence type="predicted"/>
<evidence type="ECO:0000313" key="3">
    <source>
        <dbReference type="Proteomes" id="UP000682733"/>
    </source>
</evidence>
<dbReference type="Proteomes" id="UP000682733">
    <property type="component" value="Unassembled WGS sequence"/>
</dbReference>
<name>A0A8S2L091_9BILA</name>
<dbReference type="Proteomes" id="UP000677228">
    <property type="component" value="Unassembled WGS sequence"/>
</dbReference>
<sequence length="120" mass="13351">MVKCAARQGNEKESLGCELEIQKLANVTDKDLIQQYGVHIVIAYHQLKRARADSSLKLNSLPPNTSEDSVRQTLISKGGPTPKHVYVPRANNNASAWTKVTFANEQDRNNASVIYQLELC</sequence>
<reference evidence="2" key="1">
    <citation type="submission" date="2021-02" db="EMBL/GenBank/DDBJ databases">
        <authorList>
            <person name="Nowell W R."/>
        </authorList>
    </citation>
    <scope>NUCLEOTIDE SEQUENCE</scope>
</reference>
<evidence type="ECO:0000313" key="2">
    <source>
        <dbReference type="EMBL" id="CAF3864011.1"/>
    </source>
</evidence>
<gene>
    <name evidence="1" type="ORF">OVA965_LOCUS19374</name>
    <name evidence="2" type="ORF">TMI583_LOCUS19387</name>
</gene>
<dbReference type="AlphaFoldDB" id="A0A8S2L091"/>
<evidence type="ECO:0000313" key="1">
    <source>
        <dbReference type="EMBL" id="CAF1102770.1"/>
    </source>
</evidence>
<dbReference type="EMBL" id="CAJNOK010009958">
    <property type="protein sequence ID" value="CAF1102770.1"/>
    <property type="molecule type" value="Genomic_DNA"/>
</dbReference>
<organism evidence="2 3">
    <name type="scientific">Didymodactylos carnosus</name>
    <dbReference type="NCBI Taxonomy" id="1234261"/>
    <lineage>
        <taxon>Eukaryota</taxon>
        <taxon>Metazoa</taxon>
        <taxon>Spiralia</taxon>
        <taxon>Gnathifera</taxon>
        <taxon>Rotifera</taxon>
        <taxon>Eurotatoria</taxon>
        <taxon>Bdelloidea</taxon>
        <taxon>Philodinida</taxon>
        <taxon>Philodinidae</taxon>
        <taxon>Didymodactylos</taxon>
    </lineage>
</organism>
<comment type="caution">
    <text evidence="2">The sequence shown here is derived from an EMBL/GenBank/DDBJ whole genome shotgun (WGS) entry which is preliminary data.</text>
</comment>
<dbReference type="EMBL" id="CAJOBA010009979">
    <property type="protein sequence ID" value="CAF3864011.1"/>
    <property type="molecule type" value="Genomic_DNA"/>
</dbReference>
<accession>A0A8S2L091</accession>
<protein>
    <submittedName>
        <fullName evidence="2">Uncharacterized protein</fullName>
    </submittedName>
</protein>